<evidence type="ECO:0000256" key="1">
    <source>
        <dbReference type="ARBA" id="ARBA00022737"/>
    </source>
</evidence>
<name>A0ABD0QFQ0_CIRMR</name>
<evidence type="ECO:0000256" key="3">
    <source>
        <dbReference type="PROSITE-ProRule" id="PRU00023"/>
    </source>
</evidence>
<evidence type="ECO:0000256" key="2">
    <source>
        <dbReference type="ARBA" id="ARBA00023043"/>
    </source>
</evidence>
<reference evidence="4 5" key="1">
    <citation type="submission" date="2024-05" db="EMBL/GenBank/DDBJ databases">
        <title>Genome sequencing and assembly of Indian major carp, Cirrhinus mrigala (Hamilton, 1822).</title>
        <authorList>
            <person name="Mohindra V."/>
            <person name="Chowdhury L.M."/>
            <person name="Lal K."/>
            <person name="Jena J.K."/>
        </authorList>
    </citation>
    <scope>NUCLEOTIDE SEQUENCE [LARGE SCALE GENOMIC DNA]</scope>
    <source>
        <strain evidence="4">CM1030</strain>
        <tissue evidence="4">Blood</tissue>
    </source>
</reference>
<accession>A0ABD0QFQ0</accession>
<dbReference type="PANTHER" id="PTHR24171">
    <property type="entry name" value="ANKYRIN REPEAT DOMAIN-CONTAINING PROTEIN 39-RELATED"/>
    <property type="match status" value="1"/>
</dbReference>
<organism evidence="4 5">
    <name type="scientific">Cirrhinus mrigala</name>
    <name type="common">Mrigala</name>
    <dbReference type="NCBI Taxonomy" id="683832"/>
    <lineage>
        <taxon>Eukaryota</taxon>
        <taxon>Metazoa</taxon>
        <taxon>Chordata</taxon>
        <taxon>Craniata</taxon>
        <taxon>Vertebrata</taxon>
        <taxon>Euteleostomi</taxon>
        <taxon>Actinopterygii</taxon>
        <taxon>Neopterygii</taxon>
        <taxon>Teleostei</taxon>
        <taxon>Ostariophysi</taxon>
        <taxon>Cypriniformes</taxon>
        <taxon>Cyprinidae</taxon>
        <taxon>Labeoninae</taxon>
        <taxon>Labeonini</taxon>
        <taxon>Cirrhinus</taxon>
    </lineage>
</organism>
<feature type="non-terminal residue" evidence="4">
    <location>
        <position position="1"/>
    </location>
</feature>
<dbReference type="PROSITE" id="PS50297">
    <property type="entry name" value="ANK_REP_REGION"/>
    <property type="match status" value="1"/>
</dbReference>
<gene>
    <name evidence="4" type="ORF">M9458_020693</name>
</gene>
<dbReference type="PROSITE" id="PS50088">
    <property type="entry name" value="ANK_REPEAT"/>
    <property type="match status" value="1"/>
</dbReference>
<dbReference type="SUPFAM" id="SSF48403">
    <property type="entry name" value="Ankyrin repeat"/>
    <property type="match status" value="1"/>
</dbReference>
<keyword evidence="1" id="KW-0677">Repeat</keyword>
<dbReference type="Gene3D" id="1.25.40.20">
    <property type="entry name" value="Ankyrin repeat-containing domain"/>
    <property type="match status" value="1"/>
</dbReference>
<evidence type="ECO:0000313" key="4">
    <source>
        <dbReference type="EMBL" id="KAL0184997.1"/>
    </source>
</evidence>
<dbReference type="InterPro" id="IPR036770">
    <property type="entry name" value="Ankyrin_rpt-contain_sf"/>
</dbReference>
<comment type="caution">
    <text evidence="4">The sequence shown here is derived from an EMBL/GenBank/DDBJ whole genome shotgun (WGS) entry which is preliminary data.</text>
</comment>
<evidence type="ECO:0008006" key="6">
    <source>
        <dbReference type="Google" id="ProtNLM"/>
    </source>
</evidence>
<protein>
    <recommendedName>
        <fullName evidence="6">Myotrophin</fullName>
    </recommendedName>
</protein>
<keyword evidence="5" id="KW-1185">Reference proteome</keyword>
<sequence length="54" mass="5841">SVDKEGLTPLSWACLKGHKNVVQFLVEKGAVIDHSDKNGRTPLDLAAFYGDADI</sequence>
<proteinExistence type="predicted"/>
<keyword evidence="2 3" id="KW-0040">ANK repeat</keyword>
<evidence type="ECO:0000313" key="5">
    <source>
        <dbReference type="Proteomes" id="UP001529510"/>
    </source>
</evidence>
<dbReference type="AlphaFoldDB" id="A0ABD0QFQ0"/>
<feature type="non-terminal residue" evidence="4">
    <location>
        <position position="54"/>
    </location>
</feature>
<dbReference type="Proteomes" id="UP001529510">
    <property type="component" value="Unassembled WGS sequence"/>
</dbReference>
<dbReference type="InterPro" id="IPR002110">
    <property type="entry name" value="Ankyrin_rpt"/>
</dbReference>
<feature type="repeat" description="ANK" evidence="3">
    <location>
        <begin position="5"/>
        <end position="37"/>
    </location>
</feature>
<dbReference type="SMART" id="SM00248">
    <property type="entry name" value="ANK"/>
    <property type="match status" value="1"/>
</dbReference>
<dbReference type="Pfam" id="PF12796">
    <property type="entry name" value="Ank_2"/>
    <property type="match status" value="1"/>
</dbReference>
<dbReference type="PANTHER" id="PTHR24171:SF9">
    <property type="entry name" value="ANKYRIN REPEAT DOMAIN-CONTAINING PROTEIN 39"/>
    <property type="match status" value="1"/>
</dbReference>
<dbReference type="EMBL" id="JAMKFB020000009">
    <property type="protein sequence ID" value="KAL0184997.1"/>
    <property type="molecule type" value="Genomic_DNA"/>
</dbReference>